<feature type="transmembrane region" description="Helical" evidence="1">
    <location>
        <begin position="97"/>
        <end position="119"/>
    </location>
</feature>
<evidence type="ECO:0000313" key="3">
    <source>
        <dbReference type="Proteomes" id="UP000095751"/>
    </source>
</evidence>
<sequence length="222" mass="24392">MSLAQAMATTFGTYCVADFLSNFLQHPTQKMDYGLTINKLLGRTNDVTSGSENFWGTRTEHILGVAGCLAITDHTSQSLFKSIYKKELCFAKSPTAFVAHTFFFIFTGVTIYVAGDAYFSPLHPEEKRFQEFKDGTYASYVGSNTAWFEPFVPVVVAKFAGPVAGASWLGSSLLPATLAYATVKGVGWNDWGNFGLNETELKMNGLYEEKKIVKNQPSVILG</sequence>
<name>A0A1E7FN04_9STRA</name>
<dbReference type="OrthoDB" id="9978102at2759"/>
<evidence type="ECO:0000256" key="1">
    <source>
        <dbReference type="SAM" id="Phobius"/>
    </source>
</evidence>
<protein>
    <submittedName>
        <fullName evidence="2">Uncharacterized protein</fullName>
    </submittedName>
</protein>
<dbReference type="Proteomes" id="UP000095751">
    <property type="component" value="Unassembled WGS sequence"/>
</dbReference>
<keyword evidence="1" id="KW-1133">Transmembrane helix</keyword>
<keyword evidence="3" id="KW-1185">Reference proteome</keyword>
<proteinExistence type="predicted"/>
<keyword evidence="1" id="KW-0472">Membrane</keyword>
<organism evidence="2 3">
    <name type="scientific">Fragilariopsis cylindrus CCMP1102</name>
    <dbReference type="NCBI Taxonomy" id="635003"/>
    <lineage>
        <taxon>Eukaryota</taxon>
        <taxon>Sar</taxon>
        <taxon>Stramenopiles</taxon>
        <taxon>Ochrophyta</taxon>
        <taxon>Bacillariophyta</taxon>
        <taxon>Bacillariophyceae</taxon>
        <taxon>Bacillariophycidae</taxon>
        <taxon>Bacillariales</taxon>
        <taxon>Bacillariaceae</taxon>
        <taxon>Fragilariopsis</taxon>
    </lineage>
</organism>
<dbReference type="EMBL" id="KV784355">
    <property type="protein sequence ID" value="OEU19540.1"/>
    <property type="molecule type" value="Genomic_DNA"/>
</dbReference>
<reference evidence="2 3" key="1">
    <citation type="submission" date="2016-09" db="EMBL/GenBank/DDBJ databases">
        <title>Extensive genetic diversity and differential bi-allelic expression allows diatom success in the polar Southern Ocean.</title>
        <authorList>
            <consortium name="DOE Joint Genome Institute"/>
            <person name="Mock T."/>
            <person name="Otillar R.P."/>
            <person name="Strauss J."/>
            <person name="Dupont C."/>
            <person name="Frickenhaus S."/>
            <person name="Maumus F."/>
            <person name="Mcmullan M."/>
            <person name="Sanges R."/>
            <person name="Schmutz J."/>
            <person name="Toseland A."/>
            <person name="Valas R."/>
            <person name="Veluchamy A."/>
            <person name="Ward B.J."/>
            <person name="Allen A."/>
            <person name="Barry K."/>
            <person name="Falciatore A."/>
            <person name="Ferrante M."/>
            <person name="Fortunato A.E."/>
            <person name="Gloeckner G."/>
            <person name="Gruber A."/>
            <person name="Hipkin R."/>
            <person name="Janech M."/>
            <person name="Kroth P."/>
            <person name="Leese F."/>
            <person name="Lindquist E."/>
            <person name="Lyon B.R."/>
            <person name="Martin J."/>
            <person name="Mayer C."/>
            <person name="Parker M."/>
            <person name="Quesneville H."/>
            <person name="Raymond J."/>
            <person name="Uhlig C."/>
            <person name="Valentin K.U."/>
            <person name="Worden A.Z."/>
            <person name="Armbrust E.V."/>
            <person name="Bowler C."/>
            <person name="Green B."/>
            <person name="Moulton V."/>
            <person name="Van Oosterhout C."/>
            <person name="Grigoriev I."/>
        </authorList>
    </citation>
    <scope>NUCLEOTIDE SEQUENCE [LARGE SCALE GENOMIC DNA]</scope>
    <source>
        <strain evidence="2 3">CCMP1102</strain>
    </source>
</reference>
<gene>
    <name evidence="2" type="ORF">FRACYDRAFT_235599</name>
</gene>
<dbReference type="KEGG" id="fcy:FRACYDRAFT_235599"/>
<accession>A0A1E7FN04</accession>
<evidence type="ECO:0000313" key="2">
    <source>
        <dbReference type="EMBL" id="OEU19540.1"/>
    </source>
</evidence>
<dbReference type="AlphaFoldDB" id="A0A1E7FN04"/>
<keyword evidence="1" id="KW-0812">Transmembrane</keyword>
<dbReference type="InParanoid" id="A0A1E7FN04"/>